<evidence type="ECO:0000313" key="3">
    <source>
        <dbReference type="EMBL" id="TMQ65561.1"/>
    </source>
</evidence>
<evidence type="ECO:0000259" key="1">
    <source>
        <dbReference type="Pfam" id="PF01408"/>
    </source>
</evidence>
<feature type="domain" description="Gfo/Idh/MocA-like oxidoreductase N-terminal" evidence="1">
    <location>
        <begin position="25"/>
        <end position="143"/>
    </location>
</feature>
<dbReference type="InterPro" id="IPR055170">
    <property type="entry name" value="GFO_IDH_MocA-like_dom"/>
</dbReference>
<dbReference type="Pfam" id="PF22725">
    <property type="entry name" value="GFO_IDH_MocA_C3"/>
    <property type="match status" value="1"/>
</dbReference>
<dbReference type="InterPro" id="IPR011004">
    <property type="entry name" value="Trimer_LpxA-like_sf"/>
</dbReference>
<dbReference type="AlphaFoldDB" id="A0A538TPK7"/>
<organism evidence="3 4">
    <name type="scientific">Eiseniibacteriota bacterium</name>
    <dbReference type="NCBI Taxonomy" id="2212470"/>
    <lineage>
        <taxon>Bacteria</taxon>
        <taxon>Candidatus Eiseniibacteriota</taxon>
    </lineage>
</organism>
<dbReference type="SUPFAM" id="SSF51735">
    <property type="entry name" value="NAD(P)-binding Rossmann-fold domains"/>
    <property type="match status" value="1"/>
</dbReference>
<dbReference type="Gene3D" id="3.30.360.10">
    <property type="entry name" value="Dihydrodipicolinate Reductase, domain 2"/>
    <property type="match status" value="1"/>
</dbReference>
<dbReference type="PANTHER" id="PTHR43377">
    <property type="entry name" value="BILIVERDIN REDUCTASE A"/>
    <property type="match status" value="1"/>
</dbReference>
<comment type="caution">
    <text evidence="3">The sequence shown here is derived from an EMBL/GenBank/DDBJ whole genome shotgun (WGS) entry which is preliminary data.</text>
</comment>
<evidence type="ECO:0008006" key="5">
    <source>
        <dbReference type="Google" id="ProtNLM"/>
    </source>
</evidence>
<accession>A0A538TPK7</accession>
<sequence length="545" mass="59033">MADRPDVARDASGAGRVLTVGGKMHVGVVGCGYWGPNLIRNLLENRKCSSVTVCDANLDNLAKAAQRFPHLQCLNRVEDLLAQPDIEAVLVATPVSTHHAIAKACLRAGRHTFVEKPLTATSAEAEDLVREAERVGKTLMVGHTFEYSPPVIKIKEIIESGSLGEIYYISAIRVNLGLHQKDISVIWDLAPHDLSMLFYWLNAEPSAVAAMGGAFVQPLISDVAFINLQFANGTVANIQTSWLSPRKLRQTTIVGSHKMLIYDDTNTMEPVKVFDRGVEFKEPETFNEFTLTYRTGDIISPHIPATEPLQLEIDHFLDCAMNKRRPRTDGHSGLRVVRVLEAIERSERNGSRLEPVLAPVHSGGGAPMTERVPVVAEEAIAGVQIYPNVEIGEGATLEPPLVLGKPPRGKAPGEVRLVIGTNAVIRPFTTIYAGTTIGDSFQTGQGVSIREDNEIGNGVSIGTNSVLEFGNRIGDDSRIHSGCFLEMTIIEDHVFVGPHVVFTDDPHPMGCPRYKECLGGVTVRSLAKIGANCTLLPGVVVGRGA</sequence>
<gene>
    <name evidence="3" type="ORF">E6K79_04315</name>
</gene>
<dbReference type="CDD" id="cd03358">
    <property type="entry name" value="LbH_WxcM_N_like"/>
    <property type="match status" value="1"/>
</dbReference>
<evidence type="ECO:0000259" key="2">
    <source>
        <dbReference type="Pfam" id="PF22725"/>
    </source>
</evidence>
<dbReference type="PANTHER" id="PTHR43377:SF6">
    <property type="entry name" value="GFO_IDH_MOCA-LIKE OXIDOREDUCTASE N-TERMINAL DOMAIN-CONTAINING PROTEIN"/>
    <property type="match status" value="1"/>
</dbReference>
<dbReference type="Pfam" id="PF01408">
    <property type="entry name" value="GFO_IDH_MocA"/>
    <property type="match status" value="1"/>
</dbReference>
<dbReference type="Gene3D" id="2.160.10.10">
    <property type="entry name" value="Hexapeptide repeat proteins"/>
    <property type="match status" value="1"/>
</dbReference>
<dbReference type="EMBL" id="VBOZ01000012">
    <property type="protein sequence ID" value="TMQ65561.1"/>
    <property type="molecule type" value="Genomic_DNA"/>
</dbReference>
<feature type="non-terminal residue" evidence="3">
    <location>
        <position position="545"/>
    </location>
</feature>
<dbReference type="SUPFAM" id="SSF51161">
    <property type="entry name" value="Trimeric LpxA-like enzymes"/>
    <property type="match status" value="2"/>
</dbReference>
<dbReference type="InterPro" id="IPR051450">
    <property type="entry name" value="Gfo/Idh/MocA_Oxidoreductases"/>
</dbReference>
<dbReference type="InterPro" id="IPR000683">
    <property type="entry name" value="Gfo/Idh/MocA-like_OxRdtase_N"/>
</dbReference>
<evidence type="ECO:0000313" key="4">
    <source>
        <dbReference type="Proteomes" id="UP000317691"/>
    </source>
</evidence>
<dbReference type="SUPFAM" id="SSF55347">
    <property type="entry name" value="Glyceraldehyde-3-phosphate dehydrogenase-like, C-terminal domain"/>
    <property type="match status" value="1"/>
</dbReference>
<dbReference type="Proteomes" id="UP000317691">
    <property type="component" value="Unassembled WGS sequence"/>
</dbReference>
<proteinExistence type="predicted"/>
<name>A0A538TPK7_UNCEI</name>
<feature type="domain" description="GFO/IDH/MocA-like oxidoreductase" evidence="2">
    <location>
        <begin position="152"/>
        <end position="260"/>
    </location>
</feature>
<dbReference type="GO" id="GO:0000166">
    <property type="term" value="F:nucleotide binding"/>
    <property type="evidence" value="ECO:0007669"/>
    <property type="project" value="InterPro"/>
</dbReference>
<dbReference type="InterPro" id="IPR036291">
    <property type="entry name" value="NAD(P)-bd_dom_sf"/>
</dbReference>
<reference evidence="3 4" key="1">
    <citation type="journal article" date="2019" name="Nat. Microbiol.">
        <title>Mediterranean grassland soil C-N compound turnover is dependent on rainfall and depth, and is mediated by genomically divergent microorganisms.</title>
        <authorList>
            <person name="Diamond S."/>
            <person name="Andeer P.F."/>
            <person name="Li Z."/>
            <person name="Crits-Christoph A."/>
            <person name="Burstein D."/>
            <person name="Anantharaman K."/>
            <person name="Lane K.R."/>
            <person name="Thomas B.C."/>
            <person name="Pan C."/>
            <person name="Northen T.R."/>
            <person name="Banfield J.F."/>
        </authorList>
    </citation>
    <scope>NUCLEOTIDE SEQUENCE [LARGE SCALE GENOMIC DNA]</scope>
    <source>
        <strain evidence="3">WS_9</strain>
    </source>
</reference>
<dbReference type="Gene3D" id="3.40.50.720">
    <property type="entry name" value="NAD(P)-binding Rossmann-like Domain"/>
    <property type="match status" value="1"/>
</dbReference>
<protein>
    <recommendedName>
        <fullName evidence="5">Gfo/Idh/MocA family oxidoreductase</fullName>
    </recommendedName>
</protein>